<feature type="region of interest" description="Disordered" evidence="1">
    <location>
        <begin position="1"/>
        <end position="27"/>
    </location>
</feature>
<protein>
    <submittedName>
        <fullName evidence="2">Uncharacterized protein</fullName>
    </submittedName>
</protein>
<gene>
    <name evidence="2" type="ORF">RR46_02762</name>
</gene>
<dbReference type="AlphaFoldDB" id="A0A194Q4U5"/>
<feature type="region of interest" description="Disordered" evidence="1">
    <location>
        <begin position="56"/>
        <end position="76"/>
    </location>
</feature>
<proteinExistence type="predicted"/>
<accession>A0A194Q4U5</accession>
<sequence>MQPAVNQKKPTWSAASSKRRKAPGADGHITTLDLELTWPCTADSQDRLAFPPVERAVVESEKERDRHENIEGQRTR</sequence>
<dbReference type="Proteomes" id="UP000053268">
    <property type="component" value="Unassembled WGS sequence"/>
</dbReference>
<evidence type="ECO:0000313" key="3">
    <source>
        <dbReference type="Proteomes" id="UP000053268"/>
    </source>
</evidence>
<dbReference type="EMBL" id="KQ459465">
    <property type="protein sequence ID" value="KPJ00374.1"/>
    <property type="molecule type" value="Genomic_DNA"/>
</dbReference>
<evidence type="ECO:0000313" key="2">
    <source>
        <dbReference type="EMBL" id="KPJ00374.1"/>
    </source>
</evidence>
<name>A0A194Q4U5_PAPXU</name>
<evidence type="ECO:0000256" key="1">
    <source>
        <dbReference type="SAM" id="MobiDB-lite"/>
    </source>
</evidence>
<reference evidence="2 3" key="1">
    <citation type="journal article" date="2015" name="Nat. Commun.">
        <title>Outbred genome sequencing and CRISPR/Cas9 gene editing in butterflies.</title>
        <authorList>
            <person name="Li X."/>
            <person name="Fan D."/>
            <person name="Zhang W."/>
            <person name="Liu G."/>
            <person name="Zhang L."/>
            <person name="Zhao L."/>
            <person name="Fang X."/>
            <person name="Chen L."/>
            <person name="Dong Y."/>
            <person name="Chen Y."/>
            <person name="Ding Y."/>
            <person name="Zhao R."/>
            <person name="Feng M."/>
            <person name="Zhu Y."/>
            <person name="Feng Y."/>
            <person name="Jiang X."/>
            <person name="Zhu D."/>
            <person name="Xiang H."/>
            <person name="Feng X."/>
            <person name="Li S."/>
            <person name="Wang J."/>
            <person name="Zhang G."/>
            <person name="Kronforst M.R."/>
            <person name="Wang W."/>
        </authorList>
    </citation>
    <scope>NUCLEOTIDE SEQUENCE [LARGE SCALE GENOMIC DNA]</scope>
    <source>
        <strain evidence="2">Ya'a_city_454_Px</strain>
        <tissue evidence="2">Whole body</tissue>
    </source>
</reference>
<keyword evidence="3" id="KW-1185">Reference proteome</keyword>
<organism evidence="2 3">
    <name type="scientific">Papilio xuthus</name>
    <name type="common">Asian swallowtail butterfly</name>
    <dbReference type="NCBI Taxonomy" id="66420"/>
    <lineage>
        <taxon>Eukaryota</taxon>
        <taxon>Metazoa</taxon>
        <taxon>Ecdysozoa</taxon>
        <taxon>Arthropoda</taxon>
        <taxon>Hexapoda</taxon>
        <taxon>Insecta</taxon>
        <taxon>Pterygota</taxon>
        <taxon>Neoptera</taxon>
        <taxon>Endopterygota</taxon>
        <taxon>Lepidoptera</taxon>
        <taxon>Glossata</taxon>
        <taxon>Ditrysia</taxon>
        <taxon>Papilionoidea</taxon>
        <taxon>Papilionidae</taxon>
        <taxon>Papilioninae</taxon>
        <taxon>Papilio</taxon>
    </lineage>
</organism>
<feature type="compositionally biased region" description="Polar residues" evidence="1">
    <location>
        <begin position="1"/>
        <end position="16"/>
    </location>
</feature>